<protein>
    <submittedName>
        <fullName evidence="4">WD repeat containing protein 44</fullName>
    </submittedName>
</protein>
<dbReference type="InterPro" id="IPR001680">
    <property type="entry name" value="WD40_rpt"/>
</dbReference>
<dbReference type="AlphaFoldDB" id="X6P7R6"/>
<dbReference type="PROSITE" id="PS50082">
    <property type="entry name" value="WD_REPEATS_2"/>
    <property type="match status" value="1"/>
</dbReference>
<dbReference type="EMBL" id="ASPP01003200">
    <property type="protein sequence ID" value="ETO33677.1"/>
    <property type="molecule type" value="Genomic_DNA"/>
</dbReference>
<dbReference type="GO" id="GO:0007010">
    <property type="term" value="P:cytoskeleton organization"/>
    <property type="evidence" value="ECO:0007669"/>
    <property type="project" value="TreeGrafter"/>
</dbReference>
<dbReference type="PANTHER" id="PTHR16266">
    <property type="entry name" value="WD REPEAT DOMAIN 9"/>
    <property type="match status" value="1"/>
</dbReference>
<feature type="repeat" description="WD" evidence="3">
    <location>
        <begin position="74"/>
        <end position="98"/>
    </location>
</feature>
<accession>X6P7R6</accession>
<dbReference type="GO" id="GO:0006357">
    <property type="term" value="P:regulation of transcription by RNA polymerase II"/>
    <property type="evidence" value="ECO:0007669"/>
    <property type="project" value="TreeGrafter"/>
</dbReference>
<proteinExistence type="predicted"/>
<gene>
    <name evidence="4" type="ORF">RFI_03427</name>
</gene>
<name>X6P7R6_RETFI</name>
<dbReference type="PROSITE" id="PS00678">
    <property type="entry name" value="WD_REPEATS_1"/>
    <property type="match status" value="1"/>
</dbReference>
<evidence type="ECO:0000256" key="3">
    <source>
        <dbReference type="PROSITE-ProRule" id="PRU00221"/>
    </source>
</evidence>
<keyword evidence="1 3" id="KW-0853">WD repeat</keyword>
<dbReference type="PANTHER" id="PTHR16266:SF17">
    <property type="entry name" value="BRWD3"/>
    <property type="match status" value="1"/>
</dbReference>
<dbReference type="InterPro" id="IPR015943">
    <property type="entry name" value="WD40/YVTN_repeat-like_dom_sf"/>
</dbReference>
<dbReference type="OrthoDB" id="538223at2759"/>
<evidence type="ECO:0000256" key="2">
    <source>
        <dbReference type="ARBA" id="ARBA00022737"/>
    </source>
</evidence>
<dbReference type="Pfam" id="PF00400">
    <property type="entry name" value="WD40"/>
    <property type="match status" value="1"/>
</dbReference>
<dbReference type="InterPro" id="IPR052060">
    <property type="entry name" value="Bromo_WD_repeat"/>
</dbReference>
<evidence type="ECO:0000313" key="5">
    <source>
        <dbReference type="Proteomes" id="UP000023152"/>
    </source>
</evidence>
<reference evidence="4 5" key="1">
    <citation type="journal article" date="2013" name="Curr. Biol.">
        <title>The Genome of the Foraminiferan Reticulomyxa filosa.</title>
        <authorList>
            <person name="Glockner G."/>
            <person name="Hulsmann N."/>
            <person name="Schleicher M."/>
            <person name="Noegel A.A."/>
            <person name="Eichinger L."/>
            <person name="Gallinger C."/>
            <person name="Pawlowski J."/>
            <person name="Sierra R."/>
            <person name="Euteneuer U."/>
            <person name="Pillet L."/>
            <person name="Moustafa A."/>
            <person name="Platzer M."/>
            <person name="Groth M."/>
            <person name="Szafranski K."/>
            <person name="Schliwa M."/>
        </authorList>
    </citation>
    <scope>NUCLEOTIDE SEQUENCE [LARGE SCALE GENOMIC DNA]</scope>
</reference>
<organism evidence="4 5">
    <name type="scientific">Reticulomyxa filosa</name>
    <dbReference type="NCBI Taxonomy" id="46433"/>
    <lineage>
        <taxon>Eukaryota</taxon>
        <taxon>Sar</taxon>
        <taxon>Rhizaria</taxon>
        <taxon>Retaria</taxon>
        <taxon>Foraminifera</taxon>
        <taxon>Monothalamids</taxon>
        <taxon>Reticulomyxidae</taxon>
        <taxon>Reticulomyxa</taxon>
    </lineage>
</organism>
<dbReference type="Proteomes" id="UP000023152">
    <property type="component" value="Unassembled WGS sequence"/>
</dbReference>
<dbReference type="Gene3D" id="2.130.10.10">
    <property type="entry name" value="YVTN repeat-like/Quinoprotein amine dehydrogenase"/>
    <property type="match status" value="2"/>
</dbReference>
<dbReference type="GO" id="GO:0005634">
    <property type="term" value="C:nucleus"/>
    <property type="evidence" value="ECO:0007669"/>
    <property type="project" value="TreeGrafter"/>
</dbReference>
<dbReference type="InterPro" id="IPR036322">
    <property type="entry name" value="WD40_repeat_dom_sf"/>
</dbReference>
<dbReference type="GO" id="GO:0008360">
    <property type="term" value="P:regulation of cell shape"/>
    <property type="evidence" value="ECO:0007669"/>
    <property type="project" value="TreeGrafter"/>
</dbReference>
<sequence>MAATNEEREELCQAMVLSLHPSGKFFAVGTNHGYILLFKLNEQHPIQVVICNNNTLLFFGMCDHNMFSAGVRNALKFSKDGRLMLAASVDGSVSVWDIVLNGQDENTTMHCLLRHRFFLERAGHKSLEFFITNKNVKTQARGRAKPPKVSFAEFNADNSHILACGERGIVNVFRISDKTLFTHFSRHSKTVTMCRTHPIDPRVGISGDNRGRLVIWDMIDGSIIKMFSVSPINPITDIAMSPDGNYIGVLCGQDQQFFEYDFEPFKRDEMMRYVVDTYILLAFF</sequence>
<evidence type="ECO:0000313" key="4">
    <source>
        <dbReference type="EMBL" id="ETO33677.1"/>
    </source>
</evidence>
<keyword evidence="5" id="KW-1185">Reference proteome</keyword>
<comment type="caution">
    <text evidence="4">The sequence shown here is derived from an EMBL/GenBank/DDBJ whole genome shotgun (WGS) entry which is preliminary data.</text>
</comment>
<dbReference type="InterPro" id="IPR019775">
    <property type="entry name" value="WD40_repeat_CS"/>
</dbReference>
<evidence type="ECO:0000256" key="1">
    <source>
        <dbReference type="ARBA" id="ARBA00022574"/>
    </source>
</evidence>
<keyword evidence="2" id="KW-0677">Repeat</keyword>
<dbReference type="SUPFAM" id="SSF50978">
    <property type="entry name" value="WD40 repeat-like"/>
    <property type="match status" value="1"/>
</dbReference>
<dbReference type="SMART" id="SM00320">
    <property type="entry name" value="WD40"/>
    <property type="match status" value="5"/>
</dbReference>